<dbReference type="PANTHER" id="PTHR24148">
    <property type="entry name" value="ANKYRIN REPEAT DOMAIN-CONTAINING PROTEIN 39 HOMOLOG-RELATED"/>
    <property type="match status" value="1"/>
</dbReference>
<dbReference type="GeneID" id="35432897"/>
<evidence type="ECO:0000256" key="1">
    <source>
        <dbReference type="SAM" id="MobiDB-lite"/>
    </source>
</evidence>
<protein>
    <recommendedName>
        <fullName evidence="2">Heterokaryon incompatibility domain-containing protein</fullName>
    </recommendedName>
</protein>
<sequence>MVRQNCHYALWQARYHYPDAYIWIDAFCIDQENLEEKSRQVAMMSKIFAQATEVLACVGPDHGDSEFLWNFSQDFSYEALYPKHREAFTVGCNGEHPEAAISCEELWDNWEASNSVEALERFLKACHKFMNRPYWERLWILQEVTVARRKEVLCGRFRLPWTVTHNLALLQDLNKAHALLAISGFTFVMISRWSPTECVDESVMSLFRHYKCQDARDRIFGTQAFLRFNDIKFHIEPDYSKCALELAMTIMSHYTPWTFPSKLLCLLEVNMHCPQLQALIVRRLHQDASMVSDVPAGYHMAFNTTRLRRDGKGRLTCSLGSLQAAHKDLAMLDFITFASNDRTFNEMLSECVKVYAGDEPAMFLGNEAREGDYLAELEWGTGLLFVLRPRTKRTFKIVSQGFSLMSHAICWDKCDCVNQGIVHDALMQSLFATSLSIEDVVVFFGQDLLGHDEERELQHDPTARLRRLITPVSSQTRPIAIMESDDHENDWESEDDPYEGGDEAESDDASESDDTLESDN</sequence>
<reference evidence="3 4" key="1">
    <citation type="submission" date="2023-09" db="EMBL/GenBank/DDBJ databases">
        <title>Complete-Gapless Cercospora beticola genome.</title>
        <authorList>
            <person name="Wyatt N.A."/>
            <person name="Spanner R.E."/>
            <person name="Bolton M.D."/>
        </authorList>
    </citation>
    <scope>NUCLEOTIDE SEQUENCE [LARGE SCALE GENOMIC DNA]</scope>
    <source>
        <strain evidence="3">Cb09-40</strain>
    </source>
</reference>
<organism evidence="3 4">
    <name type="scientific">Cercospora beticola</name>
    <name type="common">Sugarbeet leaf spot fungus</name>
    <dbReference type="NCBI Taxonomy" id="122368"/>
    <lineage>
        <taxon>Eukaryota</taxon>
        <taxon>Fungi</taxon>
        <taxon>Dikarya</taxon>
        <taxon>Ascomycota</taxon>
        <taxon>Pezizomycotina</taxon>
        <taxon>Dothideomycetes</taxon>
        <taxon>Dothideomycetidae</taxon>
        <taxon>Mycosphaerellales</taxon>
        <taxon>Mycosphaerellaceae</taxon>
        <taxon>Cercospora</taxon>
    </lineage>
</organism>
<dbReference type="Pfam" id="PF06985">
    <property type="entry name" value="HET"/>
    <property type="match status" value="1"/>
</dbReference>
<name>A0ABZ0P4A2_CERBT</name>
<evidence type="ECO:0000259" key="2">
    <source>
        <dbReference type="Pfam" id="PF06985"/>
    </source>
</evidence>
<dbReference type="EMBL" id="CP134190">
    <property type="protein sequence ID" value="WPB06626.1"/>
    <property type="molecule type" value="Genomic_DNA"/>
</dbReference>
<dbReference type="InterPro" id="IPR052895">
    <property type="entry name" value="HetReg/Transcr_Mod"/>
</dbReference>
<keyword evidence="4" id="KW-1185">Reference proteome</keyword>
<dbReference type="InterPro" id="IPR010730">
    <property type="entry name" value="HET"/>
</dbReference>
<feature type="compositionally biased region" description="Acidic residues" evidence="1">
    <location>
        <begin position="483"/>
        <end position="520"/>
    </location>
</feature>
<proteinExistence type="predicted"/>
<evidence type="ECO:0000313" key="3">
    <source>
        <dbReference type="EMBL" id="WPB06626.1"/>
    </source>
</evidence>
<gene>
    <name evidence="3" type="ORF">RHO25_011283</name>
</gene>
<feature type="region of interest" description="Disordered" evidence="1">
    <location>
        <begin position="477"/>
        <end position="520"/>
    </location>
</feature>
<feature type="domain" description="Heterokaryon incompatibility" evidence="2">
    <location>
        <begin position="2"/>
        <end position="143"/>
    </location>
</feature>
<dbReference type="PANTHER" id="PTHR24148:SF73">
    <property type="entry name" value="HET DOMAIN PROTEIN (AFU_ORTHOLOGUE AFUA_8G01020)"/>
    <property type="match status" value="1"/>
</dbReference>
<dbReference type="Proteomes" id="UP001302367">
    <property type="component" value="Chromosome 7"/>
</dbReference>
<evidence type="ECO:0000313" key="4">
    <source>
        <dbReference type="Proteomes" id="UP001302367"/>
    </source>
</evidence>
<dbReference type="RefSeq" id="XP_023451183.2">
    <property type="nucleotide sequence ID" value="XM_023601864.2"/>
</dbReference>
<accession>A0ABZ0P4A2</accession>